<dbReference type="GO" id="GO:0005737">
    <property type="term" value="C:cytoplasm"/>
    <property type="evidence" value="ECO:0007669"/>
    <property type="project" value="TreeGrafter"/>
</dbReference>
<dbReference type="InterPro" id="IPR001763">
    <property type="entry name" value="Rhodanese-like_dom"/>
</dbReference>
<gene>
    <name evidence="9" type="ORF">WJX72_009085</name>
</gene>
<evidence type="ECO:0000256" key="3">
    <source>
        <dbReference type="ARBA" id="ARBA00022618"/>
    </source>
</evidence>
<dbReference type="GO" id="GO:0010971">
    <property type="term" value="P:positive regulation of G2/M transition of mitotic cell cycle"/>
    <property type="evidence" value="ECO:0007669"/>
    <property type="project" value="TreeGrafter"/>
</dbReference>
<evidence type="ECO:0000256" key="5">
    <source>
        <dbReference type="ARBA" id="ARBA00022912"/>
    </source>
</evidence>
<dbReference type="GO" id="GO:0000086">
    <property type="term" value="P:G2/M transition of mitotic cell cycle"/>
    <property type="evidence" value="ECO:0007669"/>
    <property type="project" value="TreeGrafter"/>
</dbReference>
<dbReference type="Pfam" id="PF00581">
    <property type="entry name" value="Rhodanese"/>
    <property type="match status" value="1"/>
</dbReference>
<dbReference type="GO" id="GO:0005634">
    <property type="term" value="C:nucleus"/>
    <property type="evidence" value="ECO:0007669"/>
    <property type="project" value="TreeGrafter"/>
</dbReference>
<name>A0AAW1PXU9_9CHLO</name>
<evidence type="ECO:0000256" key="4">
    <source>
        <dbReference type="ARBA" id="ARBA00022801"/>
    </source>
</evidence>
<dbReference type="InterPro" id="IPR000751">
    <property type="entry name" value="MPI_Phosphatase"/>
</dbReference>
<reference evidence="9 10" key="1">
    <citation type="journal article" date="2024" name="Nat. Commun.">
        <title>Phylogenomics reveals the evolutionary origins of lichenization in chlorophyte algae.</title>
        <authorList>
            <person name="Puginier C."/>
            <person name="Libourel C."/>
            <person name="Otte J."/>
            <person name="Skaloud P."/>
            <person name="Haon M."/>
            <person name="Grisel S."/>
            <person name="Petersen M."/>
            <person name="Berrin J.G."/>
            <person name="Delaux P.M."/>
            <person name="Dal Grande F."/>
            <person name="Keller J."/>
        </authorList>
    </citation>
    <scope>NUCLEOTIDE SEQUENCE [LARGE SCALE GENOMIC DNA]</scope>
    <source>
        <strain evidence="9 10">SAG 2043</strain>
    </source>
</reference>
<proteinExistence type="inferred from homology"/>
<keyword evidence="10" id="KW-1185">Reference proteome</keyword>
<dbReference type="GO" id="GO:0110032">
    <property type="term" value="P:positive regulation of G2/MI transition of meiotic cell cycle"/>
    <property type="evidence" value="ECO:0007669"/>
    <property type="project" value="TreeGrafter"/>
</dbReference>
<dbReference type="SUPFAM" id="SSF52821">
    <property type="entry name" value="Rhodanese/Cell cycle control phosphatase"/>
    <property type="match status" value="1"/>
</dbReference>
<dbReference type="PANTHER" id="PTHR10828:SF17">
    <property type="entry name" value="PROTEIN-TYROSINE-PHOSPHATASE"/>
    <property type="match status" value="1"/>
</dbReference>
<feature type="region of interest" description="Disordered" evidence="7">
    <location>
        <begin position="1"/>
        <end position="27"/>
    </location>
</feature>
<keyword evidence="3" id="KW-0132">Cell division</keyword>
<protein>
    <recommendedName>
        <fullName evidence="2">protein-tyrosine-phosphatase</fullName>
        <ecNumber evidence="2">3.1.3.48</ecNumber>
    </recommendedName>
</protein>
<organism evidence="9 10">
    <name type="scientific">[Myrmecia] bisecta</name>
    <dbReference type="NCBI Taxonomy" id="41462"/>
    <lineage>
        <taxon>Eukaryota</taxon>
        <taxon>Viridiplantae</taxon>
        <taxon>Chlorophyta</taxon>
        <taxon>core chlorophytes</taxon>
        <taxon>Trebouxiophyceae</taxon>
        <taxon>Trebouxiales</taxon>
        <taxon>Trebouxiaceae</taxon>
        <taxon>Myrmecia</taxon>
    </lineage>
</organism>
<feature type="compositionally biased region" description="Basic and acidic residues" evidence="7">
    <location>
        <begin position="1"/>
        <end position="17"/>
    </location>
</feature>
<feature type="compositionally biased region" description="Polar residues" evidence="7">
    <location>
        <begin position="172"/>
        <end position="183"/>
    </location>
</feature>
<dbReference type="GO" id="GO:0004725">
    <property type="term" value="F:protein tyrosine phosphatase activity"/>
    <property type="evidence" value="ECO:0007669"/>
    <property type="project" value="UniProtKB-EC"/>
</dbReference>
<dbReference type="EC" id="3.1.3.48" evidence="2"/>
<comment type="similarity">
    <text evidence="1">Belongs to the MPI phosphatase family.</text>
</comment>
<evidence type="ECO:0000256" key="7">
    <source>
        <dbReference type="SAM" id="MobiDB-lite"/>
    </source>
</evidence>
<dbReference type="PROSITE" id="PS50206">
    <property type="entry name" value="RHODANESE_3"/>
    <property type="match status" value="1"/>
</dbReference>
<dbReference type="Gene3D" id="3.40.250.10">
    <property type="entry name" value="Rhodanese-like domain"/>
    <property type="match status" value="1"/>
</dbReference>
<keyword evidence="6" id="KW-0131">Cell cycle</keyword>
<keyword evidence="5" id="KW-0904">Protein phosphatase</keyword>
<evidence type="ECO:0000256" key="2">
    <source>
        <dbReference type="ARBA" id="ARBA00013064"/>
    </source>
</evidence>
<evidence type="ECO:0000313" key="9">
    <source>
        <dbReference type="EMBL" id="KAK9814635.1"/>
    </source>
</evidence>
<dbReference type="PRINTS" id="PR00716">
    <property type="entry name" value="MPIPHPHTASE"/>
</dbReference>
<evidence type="ECO:0000313" key="10">
    <source>
        <dbReference type="Proteomes" id="UP001489004"/>
    </source>
</evidence>
<comment type="caution">
    <text evidence="9">The sequence shown here is derived from an EMBL/GenBank/DDBJ whole genome shotgun (WGS) entry which is preliminary data.</text>
</comment>
<sequence length="427" mass="46976">MARLAKQLEGEHLDSSKRLSRNAAGRQPCGPLLDLSFNRSPLACQNDPEPSPLVPATAHIKRRFFSPSPLVQRPDMNNWLNEDSSATADKENMGQWPVQLMEAQSPCINPKRKLYGQQSGGSPKLTRRASKRRCSMFRSMPDVLPAAMAPPLQPLSMSADAVLLQSHLDGEQVSQSDELSSLTGRGWPGSPQPCSSPQVPECRQVQQQWSTPGTSCLGIQAMDQSPEPTKAAYLAEQRRRSFSPLDVGPASALPMVENAEIGLPSVSAGTVADLLQGGSSQFGMDEYRLVDCRYWYEHQGGHIPGALNMTDPEAGEALTFGSNGALDGGRTAVILYCEFSSERAPRMFRHLRNLDRKMHLANYPALDFPHLYVLKGGYKAFWKRYPHLCTPHGSYTRMGDPAHSAHLKQCHASARASWATKKGVRKM</sequence>
<dbReference type="SMART" id="SM00450">
    <property type="entry name" value="RHOD"/>
    <property type="match status" value="1"/>
</dbReference>
<evidence type="ECO:0000256" key="1">
    <source>
        <dbReference type="ARBA" id="ARBA00011065"/>
    </source>
</evidence>
<keyword evidence="4" id="KW-0378">Hydrolase</keyword>
<accession>A0AAW1PXU9</accession>
<dbReference type="EMBL" id="JALJOR010000007">
    <property type="protein sequence ID" value="KAK9814635.1"/>
    <property type="molecule type" value="Genomic_DNA"/>
</dbReference>
<evidence type="ECO:0000259" key="8">
    <source>
        <dbReference type="PROSITE" id="PS50206"/>
    </source>
</evidence>
<dbReference type="Proteomes" id="UP001489004">
    <property type="component" value="Unassembled WGS sequence"/>
</dbReference>
<feature type="region of interest" description="Disordered" evidence="7">
    <location>
        <begin position="170"/>
        <end position="199"/>
    </location>
</feature>
<dbReference type="GO" id="GO:0051301">
    <property type="term" value="P:cell division"/>
    <property type="evidence" value="ECO:0007669"/>
    <property type="project" value="UniProtKB-KW"/>
</dbReference>
<dbReference type="AlphaFoldDB" id="A0AAW1PXU9"/>
<feature type="domain" description="Rhodanese" evidence="8">
    <location>
        <begin position="283"/>
        <end position="390"/>
    </location>
</feature>
<evidence type="ECO:0000256" key="6">
    <source>
        <dbReference type="ARBA" id="ARBA00023306"/>
    </source>
</evidence>
<dbReference type="InterPro" id="IPR036873">
    <property type="entry name" value="Rhodanese-like_dom_sf"/>
</dbReference>
<dbReference type="PANTHER" id="PTHR10828">
    <property type="entry name" value="M-PHASE INDUCER PHOSPHATASE DUAL SPECIFICITY PHOSPHATASE CDC25"/>
    <property type="match status" value="1"/>
</dbReference>